<dbReference type="Proteomes" id="UP000828941">
    <property type="component" value="Chromosome 7"/>
</dbReference>
<gene>
    <name evidence="1" type="ORF">L6164_019247</name>
</gene>
<protein>
    <submittedName>
        <fullName evidence="1">Uncharacterized protein</fullName>
    </submittedName>
</protein>
<comment type="caution">
    <text evidence="1">The sequence shown here is derived from an EMBL/GenBank/DDBJ whole genome shotgun (WGS) entry which is preliminary data.</text>
</comment>
<evidence type="ECO:0000313" key="1">
    <source>
        <dbReference type="EMBL" id="KAI4334573.1"/>
    </source>
</evidence>
<name>A0ACB9NDL3_BAUVA</name>
<sequence length="851" mass="93025">MRGKLNDRLKPDKSALSYADLHEITKSVEDGTLNSYGNNNRADEDELVKCMSNLPGYLERGENIHEKVLNVGVLDWTRLEQWQYSHKRTSQRNSRSSSSTSNTSSSISADGLSGHSSRGDSWSPSRQRLCRPSLQSHFITSPVQGHSKTVKSSVESTANFQNPRACDSNVNAQSKFVTADEHLPDSKLKACNRRSLDPDIDKGTVILPNDQRYDATSYAKLEKRSQVIELGKKGEAFPEPNVGTVEQGLLRKSKPVVFLLSRDIASGSDMRTFSGQKSGNQIQTIFSEKYKELSVKDLNYGISRACPLPCEVNCNHFQAKGSCSIDVEIIKSPTAIFSAPQLAKMGISPSRCGKSEEKKQTVATVSSSNGTFQGLRQRVTSEKSRSSSPFRRLSISLGYTGKGSGCKEGVYMPSRSSVPATKSSSENVRHSVSSDISGNDKPGDASKSRSSPLRRLLDPLLKPKAASCRHSMESPRKDTVLINKNSKSAKANLSVNKLDTDQRVGCSMINNDDLSKEKKHVSSTAQALLRITVKNGLPLFTFAVNNNSNILAATVKLSASRKDDYGCIYTFFTFREIKKKNASWMNHAGKGKGPDYIRHVVAQMKVSDSHFYDLTGQNCVDSSTVREFVLFSVKLSQGDDQASNYQPIDELAAIVVKIPKAVSFINDVHQGNCRNENQDLVHATVLLPSGVHSLPSNGGPSSLIERWKSGGSCDCGGWDLGCKLKVLANDNQGDKKSKSSKAHFADQFQLSLQGNGQGHQPSLSLALCKHGLYSVAFDSLLSPLQAFSICIALVESKIQYELSESKRLVEGKIPRESLFVQTDGTTKALSKLEYVPGSYVSCPPHSPVGRV</sequence>
<accession>A0ACB9NDL3</accession>
<keyword evidence="2" id="KW-1185">Reference proteome</keyword>
<reference evidence="1 2" key="1">
    <citation type="journal article" date="2022" name="DNA Res.">
        <title>Chromosomal-level genome assembly of the orchid tree Bauhinia variegata (Leguminosae; Cercidoideae) supports the allotetraploid origin hypothesis of Bauhinia.</title>
        <authorList>
            <person name="Zhong Y."/>
            <person name="Chen Y."/>
            <person name="Zheng D."/>
            <person name="Pang J."/>
            <person name="Liu Y."/>
            <person name="Luo S."/>
            <person name="Meng S."/>
            <person name="Qian L."/>
            <person name="Wei D."/>
            <person name="Dai S."/>
            <person name="Zhou R."/>
        </authorList>
    </citation>
    <scope>NUCLEOTIDE SEQUENCE [LARGE SCALE GENOMIC DNA]</scope>
    <source>
        <strain evidence="1">BV-YZ2020</strain>
    </source>
</reference>
<organism evidence="1 2">
    <name type="scientific">Bauhinia variegata</name>
    <name type="common">Purple orchid tree</name>
    <name type="synonym">Phanera variegata</name>
    <dbReference type="NCBI Taxonomy" id="167791"/>
    <lineage>
        <taxon>Eukaryota</taxon>
        <taxon>Viridiplantae</taxon>
        <taxon>Streptophyta</taxon>
        <taxon>Embryophyta</taxon>
        <taxon>Tracheophyta</taxon>
        <taxon>Spermatophyta</taxon>
        <taxon>Magnoliopsida</taxon>
        <taxon>eudicotyledons</taxon>
        <taxon>Gunneridae</taxon>
        <taxon>Pentapetalae</taxon>
        <taxon>rosids</taxon>
        <taxon>fabids</taxon>
        <taxon>Fabales</taxon>
        <taxon>Fabaceae</taxon>
        <taxon>Cercidoideae</taxon>
        <taxon>Cercideae</taxon>
        <taxon>Bauhiniinae</taxon>
        <taxon>Bauhinia</taxon>
    </lineage>
</organism>
<proteinExistence type="predicted"/>
<evidence type="ECO:0000313" key="2">
    <source>
        <dbReference type="Proteomes" id="UP000828941"/>
    </source>
</evidence>
<dbReference type="EMBL" id="CM039432">
    <property type="protein sequence ID" value="KAI4334573.1"/>
    <property type="molecule type" value="Genomic_DNA"/>
</dbReference>